<evidence type="ECO:0000313" key="3">
    <source>
        <dbReference type="Proteomes" id="UP001562425"/>
    </source>
</evidence>
<feature type="compositionally biased region" description="Polar residues" evidence="1">
    <location>
        <begin position="41"/>
        <end position="55"/>
    </location>
</feature>
<evidence type="ECO:0000256" key="1">
    <source>
        <dbReference type="SAM" id="MobiDB-lite"/>
    </source>
</evidence>
<gene>
    <name evidence="2" type="ORF">pipiens_000874</name>
</gene>
<accession>A0ABD1DVY4</accession>
<dbReference type="EMBL" id="JBEHCU010001018">
    <property type="protein sequence ID" value="KAL1403902.1"/>
    <property type="molecule type" value="Genomic_DNA"/>
</dbReference>
<dbReference type="AlphaFoldDB" id="A0ABD1DVY4"/>
<evidence type="ECO:0000313" key="2">
    <source>
        <dbReference type="EMBL" id="KAL1403902.1"/>
    </source>
</evidence>
<name>A0ABD1DVY4_CULPP</name>
<protein>
    <submittedName>
        <fullName evidence="2">Uncharacterized protein</fullName>
    </submittedName>
</protein>
<reference evidence="2 3" key="1">
    <citation type="submission" date="2024-05" db="EMBL/GenBank/DDBJ databases">
        <title>Culex pipiens pipiens assembly and annotation.</title>
        <authorList>
            <person name="Alout H."/>
            <person name="Durand T."/>
        </authorList>
    </citation>
    <scope>NUCLEOTIDE SEQUENCE [LARGE SCALE GENOMIC DNA]</scope>
    <source>
        <strain evidence="2">HA-2024</strain>
        <tissue evidence="2">Whole body</tissue>
    </source>
</reference>
<comment type="caution">
    <text evidence="2">The sequence shown here is derived from an EMBL/GenBank/DDBJ whole genome shotgun (WGS) entry which is preliminary data.</text>
</comment>
<feature type="region of interest" description="Disordered" evidence="1">
    <location>
        <begin position="1"/>
        <end position="55"/>
    </location>
</feature>
<dbReference type="Proteomes" id="UP001562425">
    <property type="component" value="Unassembled WGS sequence"/>
</dbReference>
<sequence>RRSIRPVRSHSGAGVWSDCGHDGQLFQQHDAAGFAGPAVHGQNSRLDGGRQQSVF</sequence>
<feature type="non-terminal residue" evidence="2">
    <location>
        <position position="1"/>
    </location>
</feature>
<keyword evidence="3" id="KW-1185">Reference proteome</keyword>
<organism evidence="2 3">
    <name type="scientific">Culex pipiens pipiens</name>
    <name type="common">Northern house mosquito</name>
    <dbReference type="NCBI Taxonomy" id="38569"/>
    <lineage>
        <taxon>Eukaryota</taxon>
        <taxon>Metazoa</taxon>
        <taxon>Ecdysozoa</taxon>
        <taxon>Arthropoda</taxon>
        <taxon>Hexapoda</taxon>
        <taxon>Insecta</taxon>
        <taxon>Pterygota</taxon>
        <taxon>Neoptera</taxon>
        <taxon>Endopterygota</taxon>
        <taxon>Diptera</taxon>
        <taxon>Nematocera</taxon>
        <taxon>Culicoidea</taxon>
        <taxon>Culicidae</taxon>
        <taxon>Culicinae</taxon>
        <taxon>Culicini</taxon>
        <taxon>Culex</taxon>
        <taxon>Culex</taxon>
    </lineage>
</organism>
<proteinExistence type="predicted"/>
<feature type="non-terminal residue" evidence="2">
    <location>
        <position position="55"/>
    </location>
</feature>